<comment type="caution">
    <text evidence="1">The sequence shown here is derived from an EMBL/GenBank/DDBJ whole genome shotgun (WGS) entry which is preliminary data.</text>
</comment>
<organism evidence="1 2">
    <name type="scientific">Diversispora epigaea</name>
    <dbReference type="NCBI Taxonomy" id="1348612"/>
    <lineage>
        <taxon>Eukaryota</taxon>
        <taxon>Fungi</taxon>
        <taxon>Fungi incertae sedis</taxon>
        <taxon>Mucoromycota</taxon>
        <taxon>Glomeromycotina</taxon>
        <taxon>Glomeromycetes</taxon>
        <taxon>Diversisporales</taxon>
        <taxon>Diversisporaceae</taxon>
        <taxon>Diversispora</taxon>
    </lineage>
</organism>
<evidence type="ECO:0000313" key="2">
    <source>
        <dbReference type="Proteomes" id="UP000266861"/>
    </source>
</evidence>
<name>A0A397JC71_9GLOM</name>
<keyword evidence="2" id="KW-1185">Reference proteome</keyword>
<reference evidence="1 2" key="1">
    <citation type="submission" date="2018-08" db="EMBL/GenBank/DDBJ databases">
        <title>Genome and evolution of the arbuscular mycorrhizal fungus Diversispora epigaea (formerly Glomus versiforme) and its bacterial endosymbionts.</title>
        <authorList>
            <person name="Sun X."/>
            <person name="Fei Z."/>
            <person name="Harrison M."/>
        </authorList>
    </citation>
    <scope>NUCLEOTIDE SEQUENCE [LARGE SCALE GENOMIC DNA]</scope>
    <source>
        <strain evidence="1 2">IT104</strain>
    </source>
</reference>
<dbReference type="EMBL" id="PQFF01000078">
    <property type="protein sequence ID" value="RHZ84368.1"/>
    <property type="molecule type" value="Genomic_DNA"/>
</dbReference>
<protein>
    <submittedName>
        <fullName evidence="1">Uncharacterized protein</fullName>
    </submittedName>
</protein>
<sequence>MIFMKKGDLIQQPYQLQSIWLLAFVNKSQHVHQYQLFSIHNPVNINASNICFHLINQYHGTFDTFYTNCKKQWLVNGRPDINNFDKIELLTVHFYDDAIAERKEERSIKGVRLIRFQEKNLHSMNDYVSAL</sequence>
<proteinExistence type="predicted"/>
<evidence type="ECO:0000313" key="1">
    <source>
        <dbReference type="EMBL" id="RHZ84368.1"/>
    </source>
</evidence>
<dbReference type="OrthoDB" id="2440220at2759"/>
<dbReference type="Proteomes" id="UP000266861">
    <property type="component" value="Unassembled WGS sequence"/>
</dbReference>
<gene>
    <name evidence="1" type="ORF">Glove_82g26</name>
</gene>
<accession>A0A397JC71</accession>
<dbReference type="AlphaFoldDB" id="A0A397JC71"/>